<name>A0A8H6IYI0_9PEZI</name>
<feature type="transmembrane region" description="Helical" evidence="10">
    <location>
        <begin position="168"/>
        <end position="195"/>
    </location>
</feature>
<feature type="region of interest" description="Disordered" evidence="9">
    <location>
        <begin position="882"/>
        <end position="903"/>
    </location>
</feature>
<evidence type="ECO:0000256" key="2">
    <source>
        <dbReference type="ARBA" id="ARBA00007577"/>
    </source>
</evidence>
<dbReference type="OrthoDB" id="2520703at2759"/>
<comment type="similarity">
    <text evidence="2">Belongs to the ABC transporter superfamily. ABCB family. Multidrug resistance exporter (TC 3.A.1.201) subfamily.</text>
</comment>
<dbReference type="PANTHER" id="PTHR24221">
    <property type="entry name" value="ATP-BINDING CASSETTE SUB-FAMILY B"/>
    <property type="match status" value="1"/>
</dbReference>
<feature type="transmembrane region" description="Helical" evidence="10">
    <location>
        <begin position="316"/>
        <end position="339"/>
    </location>
</feature>
<dbReference type="Gene3D" id="1.20.1560.10">
    <property type="entry name" value="ABC transporter type 1, transmembrane domain"/>
    <property type="match status" value="1"/>
</dbReference>
<feature type="transmembrane region" description="Helical" evidence="10">
    <location>
        <begin position="280"/>
        <end position="304"/>
    </location>
</feature>
<keyword evidence="6" id="KW-0067">ATP-binding</keyword>
<dbReference type="EMBL" id="WIGM01001227">
    <property type="protein sequence ID" value="KAF6803008.1"/>
    <property type="molecule type" value="Genomic_DNA"/>
</dbReference>
<feature type="transmembrane region" description="Helical" evidence="10">
    <location>
        <begin position="201"/>
        <end position="221"/>
    </location>
</feature>
<feature type="domain" description="ABC transporter" evidence="11">
    <location>
        <begin position="380"/>
        <end position="601"/>
    </location>
</feature>
<dbReference type="Proteomes" id="UP000639643">
    <property type="component" value="Unassembled WGS sequence"/>
</dbReference>
<evidence type="ECO:0000313" key="14">
    <source>
        <dbReference type="Proteomes" id="UP000639643"/>
    </source>
</evidence>
<feature type="region of interest" description="Disordered" evidence="9">
    <location>
        <begin position="754"/>
        <end position="783"/>
    </location>
</feature>
<dbReference type="PROSITE" id="PS50893">
    <property type="entry name" value="ABC_TRANSPORTER_2"/>
    <property type="match status" value="1"/>
</dbReference>
<dbReference type="Gene3D" id="3.40.50.300">
    <property type="entry name" value="P-loop containing nucleotide triphosphate hydrolases"/>
    <property type="match status" value="1"/>
</dbReference>
<keyword evidence="3" id="KW-0813">Transport</keyword>
<dbReference type="PANTHER" id="PTHR24221:SF420">
    <property type="entry name" value="ABC MULTIDRUG TRANSPORTER ATRC"/>
    <property type="match status" value="1"/>
</dbReference>
<feature type="compositionally biased region" description="Polar residues" evidence="9">
    <location>
        <begin position="774"/>
        <end position="783"/>
    </location>
</feature>
<gene>
    <name evidence="13" type="ORF">CMUS01_15204</name>
</gene>
<evidence type="ECO:0000256" key="3">
    <source>
        <dbReference type="ARBA" id="ARBA00022448"/>
    </source>
</evidence>
<dbReference type="PROSITE" id="PS00211">
    <property type="entry name" value="ABC_TRANSPORTER_1"/>
    <property type="match status" value="1"/>
</dbReference>
<comment type="subcellular location">
    <subcellularLocation>
        <location evidence="1">Membrane</location>
        <topology evidence="1">Multi-pass membrane protein</topology>
    </subcellularLocation>
</comment>
<dbReference type="InterPro" id="IPR036640">
    <property type="entry name" value="ABC1_TM_sf"/>
</dbReference>
<organism evidence="13 14">
    <name type="scientific">Colletotrichum musicola</name>
    <dbReference type="NCBI Taxonomy" id="2175873"/>
    <lineage>
        <taxon>Eukaryota</taxon>
        <taxon>Fungi</taxon>
        <taxon>Dikarya</taxon>
        <taxon>Ascomycota</taxon>
        <taxon>Pezizomycotina</taxon>
        <taxon>Sordariomycetes</taxon>
        <taxon>Hypocreomycetidae</taxon>
        <taxon>Glomerellales</taxon>
        <taxon>Glomerellaceae</taxon>
        <taxon>Colletotrichum</taxon>
        <taxon>Colletotrichum orchidearum species complex</taxon>
    </lineage>
</organism>
<keyword evidence="4 10" id="KW-0812">Transmembrane</keyword>
<proteinExistence type="inferred from homology"/>
<dbReference type="Pfam" id="PF00664">
    <property type="entry name" value="ABC_membrane"/>
    <property type="match status" value="1"/>
</dbReference>
<comment type="caution">
    <text evidence="13">The sequence shown here is derived from an EMBL/GenBank/DDBJ whole genome shotgun (WGS) entry which is preliminary data.</text>
</comment>
<dbReference type="PROSITE" id="PS50929">
    <property type="entry name" value="ABC_TM1F"/>
    <property type="match status" value="1"/>
</dbReference>
<evidence type="ECO:0000256" key="8">
    <source>
        <dbReference type="ARBA" id="ARBA00023136"/>
    </source>
</evidence>
<dbReference type="SMART" id="SM00382">
    <property type="entry name" value="AAA"/>
    <property type="match status" value="1"/>
</dbReference>
<keyword evidence="7 10" id="KW-1133">Transmembrane helix</keyword>
<evidence type="ECO:0000256" key="4">
    <source>
        <dbReference type="ARBA" id="ARBA00022692"/>
    </source>
</evidence>
<keyword evidence="8 10" id="KW-0472">Membrane</keyword>
<dbReference type="SUPFAM" id="SSF52540">
    <property type="entry name" value="P-loop containing nucleoside triphosphate hydrolases"/>
    <property type="match status" value="1"/>
</dbReference>
<dbReference type="GO" id="GO:0016020">
    <property type="term" value="C:membrane"/>
    <property type="evidence" value="ECO:0007669"/>
    <property type="project" value="UniProtKB-SubCell"/>
</dbReference>
<dbReference type="GO" id="GO:0016887">
    <property type="term" value="F:ATP hydrolysis activity"/>
    <property type="evidence" value="ECO:0007669"/>
    <property type="project" value="InterPro"/>
</dbReference>
<dbReference type="GO" id="GO:0005524">
    <property type="term" value="F:ATP binding"/>
    <property type="evidence" value="ECO:0007669"/>
    <property type="project" value="UniProtKB-KW"/>
</dbReference>
<evidence type="ECO:0000313" key="13">
    <source>
        <dbReference type="EMBL" id="KAF6803008.1"/>
    </source>
</evidence>
<keyword evidence="14" id="KW-1185">Reference proteome</keyword>
<feature type="transmembrane region" description="Helical" evidence="10">
    <location>
        <begin position="77"/>
        <end position="99"/>
    </location>
</feature>
<dbReference type="InterPro" id="IPR003593">
    <property type="entry name" value="AAA+_ATPase"/>
</dbReference>
<keyword evidence="5" id="KW-0547">Nucleotide-binding</keyword>
<sequence>MHRRTEKDNYDNWKHVGFMATVWRLLMAAPELHWHYMTLVAACLIAAAAYPGQALLMSRFIEVFQYTGSQMQKKGNFIALMFFVVGIGAFVVYFIIGWCSNTIATVRPLTQSSPPDQTCQTNHSVQGFGHKMRKQLVNDMLKQDLQFFDRPENTTGALTSRSDSYPQAIFELMGFNIALILTSVVSVLSCSILALAYGWRLGVVIVFAGLPPMLFAGYLRIRMESAMDTKISNRFSASASIASEAITAIRTVSSLSIEKSVLERYTDELDQANSSARRPILLIMLPFAFTQSVEYWFMALGFWYGCRLVSFGDLSMVNFFVAFLGVFFSGQQASVLFGFSSSMTKAVNAANYVFWLSELEPSIRETDDNRNIGPTNYSTLELDQIKFSYPMRPQARVLQGVNLSVKQGQFVAFVGASGCGKSTMIGILERFYDPVTGHLRIDGTDVDKMNPWLFRKDVALVQQKPVLYSGTIRHNISTGVPTEDPSLPDGLNTQCGSNGAQLSGGQRQRIAIARALIRTPRMLLLDEATSALDTQSERIVQEALNQAAASGEQITIAVAHRLSTIRHADVICVFHGGRIVEHGTHEQLLAKGQLYKKMCEAQSLGTCRLRDLPDHVWSYVFDQFEYPAGESSFATEDQFDGPDQESFTINPHRHPNLAQRVEKVNLGEGVFSRDEITSLLLPHYDENGDGAQSRPDGLKSALRGLLDGPEWPDAVPDIWFAHCAAILPNLKLLEYATRNEGTFLQAVIRQATAEAEASGPGGGPQTLEEEPRQHSPSRLNQPLSRLEEFRISNQDTEFATLKISWGSGTVGDSNLNFDDIGNVLREHGTGLEVLDLDCRECISYEMGESEGSLGSLRSLQRLKHLALPEAILLGDEDVLGGMDKVGDDSDDTNDDAEAGPVSTESLERLLPDELETLRLYSGYDEEAWVRDSVQGILASRRLGRLRKVRLDFATEIDEEWDLDGWGSEGGVDHCAFYR</sequence>
<evidence type="ECO:0000256" key="10">
    <source>
        <dbReference type="SAM" id="Phobius"/>
    </source>
</evidence>
<evidence type="ECO:0000256" key="7">
    <source>
        <dbReference type="ARBA" id="ARBA00022989"/>
    </source>
</evidence>
<feature type="domain" description="ABC transmembrane type-1" evidence="12">
    <location>
        <begin position="39"/>
        <end position="345"/>
    </location>
</feature>
<dbReference type="InterPro" id="IPR027417">
    <property type="entry name" value="P-loop_NTPase"/>
</dbReference>
<dbReference type="SUPFAM" id="SSF90123">
    <property type="entry name" value="ABC transporter transmembrane region"/>
    <property type="match status" value="1"/>
</dbReference>
<evidence type="ECO:0000256" key="5">
    <source>
        <dbReference type="ARBA" id="ARBA00022741"/>
    </source>
</evidence>
<dbReference type="AlphaFoldDB" id="A0A8H6IYI0"/>
<evidence type="ECO:0000259" key="11">
    <source>
        <dbReference type="PROSITE" id="PS50893"/>
    </source>
</evidence>
<dbReference type="InterPro" id="IPR011527">
    <property type="entry name" value="ABC1_TM_dom"/>
</dbReference>
<dbReference type="CDD" id="cd18578">
    <property type="entry name" value="ABC_6TM_Pgp_ABCB1_D2_like"/>
    <property type="match status" value="1"/>
</dbReference>
<accession>A0A8H6IYI0</accession>
<feature type="compositionally biased region" description="Acidic residues" evidence="9">
    <location>
        <begin position="888"/>
        <end position="897"/>
    </location>
</feature>
<dbReference type="InterPro" id="IPR003439">
    <property type="entry name" value="ABC_transporter-like_ATP-bd"/>
</dbReference>
<evidence type="ECO:0000256" key="1">
    <source>
        <dbReference type="ARBA" id="ARBA00004141"/>
    </source>
</evidence>
<reference evidence="13" key="1">
    <citation type="journal article" date="2020" name="Phytopathology">
        <title>Genome Sequence Resources of Colletotrichum truncatum, C. plurivorum, C. musicola, and C. sojae: Four Species Pathogenic to Soybean (Glycine max).</title>
        <authorList>
            <person name="Rogerio F."/>
            <person name="Boufleur T.R."/>
            <person name="Ciampi-Guillardi M."/>
            <person name="Sukno S.A."/>
            <person name="Thon M.R."/>
            <person name="Massola Junior N.S."/>
            <person name="Baroncelli R."/>
        </authorList>
    </citation>
    <scope>NUCLEOTIDE SEQUENCE</scope>
    <source>
        <strain evidence="13">LFN0074</strain>
    </source>
</reference>
<evidence type="ECO:0000256" key="9">
    <source>
        <dbReference type="SAM" id="MobiDB-lite"/>
    </source>
</evidence>
<protein>
    <submittedName>
        <fullName evidence="13">Multidrug resistance protein 3 (P glycoprotein 3)</fullName>
    </submittedName>
</protein>
<feature type="transmembrane region" description="Helical" evidence="10">
    <location>
        <begin position="34"/>
        <end position="57"/>
    </location>
</feature>
<dbReference type="Pfam" id="PF00005">
    <property type="entry name" value="ABC_tran"/>
    <property type="match status" value="1"/>
</dbReference>
<dbReference type="FunFam" id="3.40.50.300:FF:000967">
    <property type="entry name" value="ABC multidrug transporter mdr4"/>
    <property type="match status" value="1"/>
</dbReference>
<dbReference type="InterPro" id="IPR017871">
    <property type="entry name" value="ABC_transporter-like_CS"/>
</dbReference>
<evidence type="ECO:0000256" key="6">
    <source>
        <dbReference type="ARBA" id="ARBA00022840"/>
    </source>
</evidence>
<dbReference type="InterPro" id="IPR039421">
    <property type="entry name" value="Type_1_exporter"/>
</dbReference>
<evidence type="ECO:0000259" key="12">
    <source>
        <dbReference type="PROSITE" id="PS50929"/>
    </source>
</evidence>
<dbReference type="GO" id="GO:0140359">
    <property type="term" value="F:ABC-type transporter activity"/>
    <property type="evidence" value="ECO:0007669"/>
    <property type="project" value="InterPro"/>
</dbReference>